<dbReference type="GO" id="GO:0042742">
    <property type="term" value="P:defense response to bacterium"/>
    <property type="evidence" value="ECO:0007669"/>
    <property type="project" value="TreeGrafter"/>
</dbReference>
<evidence type="ECO:0000256" key="3">
    <source>
        <dbReference type="ARBA" id="ARBA00022729"/>
    </source>
</evidence>
<dbReference type="CDD" id="cd23509">
    <property type="entry name" value="Gnk2-like"/>
    <property type="match status" value="2"/>
</dbReference>
<proteinExistence type="inferred from homology"/>
<dbReference type="EMBL" id="CAKMRJ010003334">
    <property type="protein sequence ID" value="CAH1431456.1"/>
    <property type="molecule type" value="Genomic_DNA"/>
</dbReference>
<evidence type="ECO:0000256" key="10">
    <source>
        <dbReference type="SAM" id="SignalP"/>
    </source>
</evidence>
<feature type="signal peptide" evidence="10">
    <location>
        <begin position="1"/>
        <end position="24"/>
    </location>
</feature>
<evidence type="ECO:0000256" key="7">
    <source>
        <dbReference type="ARBA" id="ARBA00024184"/>
    </source>
</evidence>
<dbReference type="Pfam" id="PF01657">
    <property type="entry name" value="Stress-antifung"/>
    <property type="match status" value="2"/>
</dbReference>
<comment type="caution">
    <text evidence="12">The sequence shown here is derived from an EMBL/GenBank/DDBJ whole genome shotgun (WGS) entry which is preliminary data.</text>
</comment>
<protein>
    <recommendedName>
        <fullName evidence="11">Gnk2-homologous domain-containing protein</fullName>
    </recommendedName>
</protein>
<keyword evidence="6" id="KW-1015">Disulfide bond</keyword>
<keyword evidence="2" id="KW-0945">Host-virus interaction</keyword>
<accession>A0AAU9N160</accession>
<dbReference type="Gene3D" id="3.30.430.20">
    <property type="entry name" value="Gnk2 domain, C-X8-C-X2-C motif"/>
    <property type="match status" value="2"/>
</dbReference>
<evidence type="ECO:0000256" key="2">
    <source>
        <dbReference type="ARBA" id="ARBA00022581"/>
    </source>
</evidence>
<comment type="similarity">
    <text evidence="8">Belongs to the cysteine-rich repeat secretory protein family. Plasmodesmata-located proteins (PDLD) subfamily.</text>
</comment>
<sequence length="305" mass="33455">MLQRALIFSFPVFSLIFGLLSVSAKNSIIYVKCSKLCFTTRTPYELNVNSLFTSIVNSASVSTFNKFIISPPGCSASDVVYGLFQCQGDLSNSDCRDCIITSVSQVATTCPRSTSGAIQLDGCFLKYDNTSFFGVEDKMEVSKSCGPPIIGYTSVMNLIDDALAYLIVGNGQYFRAGGSGSVQGVAQCVEDLSLSECEDCILEARGRLRSECETSSWGDMYLGKCYIRYADHGFKPEKGNDNNNYNFNDNNYNYDYNYDGSKERKKSKRVKKLAITIGTSVGGASLIIGIIAGTIIYKKRAKRCH</sequence>
<dbReference type="PANTHER" id="PTHR32080:SF66">
    <property type="entry name" value="GNK2-LIKE DOMAIN-CONTAINING PROTEIN"/>
    <property type="match status" value="1"/>
</dbReference>
<evidence type="ECO:0000256" key="9">
    <source>
        <dbReference type="SAM" id="Phobius"/>
    </source>
</evidence>
<feature type="transmembrane region" description="Helical" evidence="9">
    <location>
        <begin position="273"/>
        <end position="297"/>
    </location>
</feature>
<keyword evidence="9" id="KW-0812">Transmembrane</keyword>
<dbReference type="InterPro" id="IPR002902">
    <property type="entry name" value="GNK2"/>
</dbReference>
<evidence type="ECO:0000313" key="12">
    <source>
        <dbReference type="EMBL" id="CAH1431456.1"/>
    </source>
</evidence>
<evidence type="ECO:0000256" key="6">
    <source>
        <dbReference type="ARBA" id="ARBA00023157"/>
    </source>
</evidence>
<feature type="domain" description="Gnk2-homologous" evidence="11">
    <location>
        <begin position="26"/>
        <end position="132"/>
    </location>
</feature>
<gene>
    <name evidence="12" type="ORF">LVIROSA_LOCUS18171</name>
</gene>
<evidence type="ECO:0000256" key="5">
    <source>
        <dbReference type="ARBA" id="ARBA00022949"/>
    </source>
</evidence>
<keyword evidence="13" id="KW-1185">Reference proteome</keyword>
<reference evidence="12 13" key="1">
    <citation type="submission" date="2022-01" db="EMBL/GenBank/DDBJ databases">
        <authorList>
            <person name="Xiong W."/>
            <person name="Schranz E."/>
        </authorList>
    </citation>
    <scope>NUCLEOTIDE SEQUENCE [LARGE SCALE GENOMIC DNA]</scope>
</reference>
<organism evidence="12 13">
    <name type="scientific">Lactuca virosa</name>
    <dbReference type="NCBI Taxonomy" id="75947"/>
    <lineage>
        <taxon>Eukaryota</taxon>
        <taxon>Viridiplantae</taxon>
        <taxon>Streptophyta</taxon>
        <taxon>Embryophyta</taxon>
        <taxon>Tracheophyta</taxon>
        <taxon>Spermatophyta</taxon>
        <taxon>Magnoliopsida</taxon>
        <taxon>eudicotyledons</taxon>
        <taxon>Gunneridae</taxon>
        <taxon>Pentapetalae</taxon>
        <taxon>asterids</taxon>
        <taxon>campanulids</taxon>
        <taxon>Asterales</taxon>
        <taxon>Asteraceae</taxon>
        <taxon>Cichorioideae</taxon>
        <taxon>Cichorieae</taxon>
        <taxon>Lactucinae</taxon>
        <taxon>Lactuca</taxon>
    </lineage>
</organism>
<keyword evidence="5" id="KW-0965">Cell junction</keyword>
<evidence type="ECO:0000259" key="11">
    <source>
        <dbReference type="PROSITE" id="PS51473"/>
    </source>
</evidence>
<dbReference type="InterPro" id="IPR051378">
    <property type="entry name" value="Cell2Cell_Antifungal"/>
</dbReference>
<dbReference type="PROSITE" id="PS51473">
    <property type="entry name" value="GNK2"/>
    <property type="match status" value="2"/>
</dbReference>
<keyword evidence="4" id="KW-0677">Repeat</keyword>
<keyword evidence="9" id="KW-1133">Transmembrane helix</keyword>
<dbReference type="GO" id="GO:0009506">
    <property type="term" value="C:plasmodesma"/>
    <property type="evidence" value="ECO:0007669"/>
    <property type="project" value="UniProtKB-SubCell"/>
</dbReference>
<keyword evidence="9" id="KW-0472">Membrane</keyword>
<dbReference type="Proteomes" id="UP001157418">
    <property type="component" value="Unassembled WGS sequence"/>
</dbReference>
<dbReference type="PANTHER" id="PTHR32080">
    <property type="entry name" value="ANTIFUNGAL PROTEIN GINKBILOBIN-2-LIKE"/>
    <property type="match status" value="1"/>
</dbReference>
<dbReference type="GO" id="GO:0005886">
    <property type="term" value="C:plasma membrane"/>
    <property type="evidence" value="ECO:0007669"/>
    <property type="project" value="UniProtKB-SubCell"/>
</dbReference>
<evidence type="ECO:0000256" key="1">
    <source>
        <dbReference type="ARBA" id="ARBA00004251"/>
    </source>
</evidence>
<feature type="domain" description="Gnk2-homologous" evidence="11">
    <location>
        <begin position="134"/>
        <end position="234"/>
    </location>
</feature>
<comment type="subcellular location">
    <subcellularLocation>
        <location evidence="7">Cell junction</location>
        <location evidence="7">Plasmodesma</location>
    </subcellularLocation>
    <subcellularLocation>
        <location evidence="1">Cell membrane</location>
        <topology evidence="1">Single-pass type I membrane protein</topology>
    </subcellularLocation>
</comment>
<evidence type="ECO:0000256" key="8">
    <source>
        <dbReference type="ARBA" id="ARBA00038393"/>
    </source>
</evidence>
<evidence type="ECO:0000313" key="13">
    <source>
        <dbReference type="Proteomes" id="UP001157418"/>
    </source>
</evidence>
<dbReference type="AlphaFoldDB" id="A0AAU9N160"/>
<name>A0AAU9N160_9ASTR</name>
<feature type="chain" id="PRO_5043628052" description="Gnk2-homologous domain-containing protein" evidence="10">
    <location>
        <begin position="25"/>
        <end position="305"/>
    </location>
</feature>
<dbReference type="InterPro" id="IPR038408">
    <property type="entry name" value="GNK2_sf"/>
</dbReference>
<keyword evidence="3 10" id="KW-0732">Signal</keyword>
<evidence type="ECO:0000256" key="4">
    <source>
        <dbReference type="ARBA" id="ARBA00022737"/>
    </source>
</evidence>